<proteinExistence type="predicted"/>
<dbReference type="STRING" id="210143.A0A1R3I9M1"/>
<evidence type="ECO:0000313" key="3">
    <source>
        <dbReference type="EMBL" id="OMO79296.1"/>
    </source>
</evidence>
<evidence type="ECO:0000256" key="1">
    <source>
        <dbReference type="RuleBase" id="RU410713"/>
    </source>
</evidence>
<keyword evidence="4" id="KW-1185">Reference proteome</keyword>
<dbReference type="GO" id="GO:0045116">
    <property type="term" value="P:protein neddylation"/>
    <property type="evidence" value="ECO:0007669"/>
    <property type="project" value="TreeGrafter"/>
</dbReference>
<protein>
    <recommendedName>
        <fullName evidence="1">Defective in cullin neddylation protein</fullName>
    </recommendedName>
</protein>
<dbReference type="InterPro" id="IPR005176">
    <property type="entry name" value="PONY_dom"/>
</dbReference>
<dbReference type="Proteomes" id="UP000188268">
    <property type="component" value="Unassembled WGS sequence"/>
</dbReference>
<dbReference type="PANTHER" id="PTHR12281:SF31">
    <property type="entry name" value="DCN1-LIKE PROTEIN 3"/>
    <property type="match status" value="1"/>
</dbReference>
<dbReference type="Gene3D" id="1.10.238.200">
    <property type="entry name" value="Cullin, PONY binding domain"/>
    <property type="match status" value="1"/>
</dbReference>
<dbReference type="OrthoDB" id="286637at2759"/>
<name>A0A1R3I9M1_COCAP</name>
<dbReference type="FunFam" id="1.10.238.200:FF:000006">
    <property type="entry name" value="Defective in cullin neddylation protein"/>
    <property type="match status" value="1"/>
</dbReference>
<organism evidence="3 4">
    <name type="scientific">Corchorus capsularis</name>
    <name type="common">Jute</name>
    <dbReference type="NCBI Taxonomy" id="210143"/>
    <lineage>
        <taxon>Eukaryota</taxon>
        <taxon>Viridiplantae</taxon>
        <taxon>Streptophyta</taxon>
        <taxon>Embryophyta</taxon>
        <taxon>Tracheophyta</taxon>
        <taxon>Spermatophyta</taxon>
        <taxon>Magnoliopsida</taxon>
        <taxon>eudicotyledons</taxon>
        <taxon>Gunneridae</taxon>
        <taxon>Pentapetalae</taxon>
        <taxon>rosids</taxon>
        <taxon>malvids</taxon>
        <taxon>Malvales</taxon>
        <taxon>Malvaceae</taxon>
        <taxon>Grewioideae</taxon>
        <taxon>Apeibeae</taxon>
        <taxon>Corchorus</taxon>
    </lineage>
</organism>
<evidence type="ECO:0000313" key="4">
    <source>
        <dbReference type="Proteomes" id="UP000188268"/>
    </source>
</evidence>
<feature type="domain" description="DCUN1" evidence="2">
    <location>
        <begin position="398"/>
        <end position="496"/>
    </location>
</feature>
<dbReference type="GO" id="GO:0097602">
    <property type="term" value="F:cullin family protein binding"/>
    <property type="evidence" value="ECO:0007669"/>
    <property type="project" value="TreeGrafter"/>
</dbReference>
<sequence>MEELILDLSADPPLTEVNHRSMAIEKIIAERTLNWGAVRAIIGNIWLEKTAPVIGEVVPNVYSLAFSSVMGFCFNVKVRPPELSATAVDLSDVASWVQIRNLPIEMFSMANELVAGGRNSDNSVVRGRTGEFFGIVVSFTWRRYLLLGMEAGNREKNCVDDTMSELPTLDEQNTAKVLVEIIDGSHKWALPPIRWGKMNIDGGFDMDAGSTVTYGILIIVIITKLLLLPSGLLAPLCSWKFHLFQRKAIIAIIQMEMCPSMGWDSHPPSPSCWIVDLQPLLFPYEGSLLVSVDSVWVLDGCKLTYPTRRSSGTVENPMDSLGPSRFDIFEIYRRFCELRNVYVCGEKGYRQDEESQRAKFSRDALNQLLKMVESRMRTRTVIFDELLKLMSQLDLMVDFSEFSRFYDFVFFVCRENGQKNITVSRAVAAWRLVLAGRFRLLNQWCEFVEKNQRHNISEDTWQQVLAFSRCVHENLEGYDPEGAWPVLIDDFVEHMYRISGSNTDSNIFCSCGDSSELQSCAYEDSLPGLRSFPGLKRKLPDCQDDRMETSDSFLSNSPDSNCTPNVKRNRLTAHKPASKEYNPPWTSTDDCMEVKHSSPMGSSKSPCAVEGCLSKGFAGLFSGRSYLQFGRERRVSYI</sequence>
<reference evidence="3 4" key="1">
    <citation type="submission" date="2013-09" db="EMBL/GenBank/DDBJ databases">
        <title>Corchorus capsularis genome sequencing.</title>
        <authorList>
            <person name="Alam M."/>
            <person name="Haque M.S."/>
            <person name="Islam M.S."/>
            <person name="Emdad E.M."/>
            <person name="Islam M.M."/>
            <person name="Ahmed B."/>
            <person name="Halim A."/>
            <person name="Hossen Q.M.M."/>
            <person name="Hossain M.Z."/>
            <person name="Ahmed R."/>
            <person name="Khan M.M."/>
            <person name="Islam R."/>
            <person name="Rashid M.M."/>
            <person name="Khan S.A."/>
            <person name="Rahman M.S."/>
            <person name="Alam M."/>
        </authorList>
    </citation>
    <scope>NUCLEOTIDE SEQUENCE [LARGE SCALE GENOMIC DNA]</scope>
    <source>
        <strain evidence="4">cv. CVL-1</strain>
        <tissue evidence="3">Whole seedling</tissue>
    </source>
</reference>
<dbReference type="EMBL" id="AWWV01010428">
    <property type="protein sequence ID" value="OMO79296.1"/>
    <property type="molecule type" value="Genomic_DNA"/>
</dbReference>
<dbReference type="PANTHER" id="PTHR12281">
    <property type="entry name" value="RP42 RELATED"/>
    <property type="match status" value="1"/>
</dbReference>
<accession>A0A1R3I9M1</accession>
<comment type="function">
    <text evidence="1">Neddylation of cullins play an essential role in the regulation of SCF-type complexes activity.</text>
</comment>
<dbReference type="GO" id="GO:0032182">
    <property type="term" value="F:ubiquitin-like protein binding"/>
    <property type="evidence" value="ECO:0007669"/>
    <property type="project" value="TreeGrafter"/>
</dbReference>
<dbReference type="Gramene" id="OMO79296">
    <property type="protein sequence ID" value="OMO79296"/>
    <property type="gene ID" value="CCACVL1_13772"/>
</dbReference>
<gene>
    <name evidence="3" type="ORF">CCACVL1_13772</name>
</gene>
<dbReference type="Pfam" id="PF03556">
    <property type="entry name" value="Cullin_binding"/>
    <property type="match status" value="1"/>
</dbReference>
<dbReference type="PROSITE" id="PS51229">
    <property type="entry name" value="DCUN1"/>
    <property type="match status" value="1"/>
</dbReference>
<dbReference type="InterPro" id="IPR042460">
    <property type="entry name" value="DCN1-like_PONY"/>
</dbReference>
<dbReference type="AlphaFoldDB" id="A0A1R3I9M1"/>
<dbReference type="GO" id="GO:0031624">
    <property type="term" value="F:ubiquitin conjugating enzyme binding"/>
    <property type="evidence" value="ECO:0007669"/>
    <property type="project" value="TreeGrafter"/>
</dbReference>
<dbReference type="GO" id="GO:0000151">
    <property type="term" value="C:ubiquitin ligase complex"/>
    <property type="evidence" value="ECO:0007669"/>
    <property type="project" value="TreeGrafter"/>
</dbReference>
<comment type="caution">
    <text evidence="3">The sequence shown here is derived from an EMBL/GenBank/DDBJ whole genome shotgun (WGS) entry which is preliminary data.</text>
</comment>
<dbReference type="InterPro" id="IPR014764">
    <property type="entry name" value="DCN-prot"/>
</dbReference>
<evidence type="ECO:0000259" key="2">
    <source>
        <dbReference type="PROSITE" id="PS51229"/>
    </source>
</evidence>